<evidence type="ECO:0000313" key="11">
    <source>
        <dbReference type="Proteomes" id="UP001194539"/>
    </source>
</evidence>
<dbReference type="PROSITE" id="PS01047">
    <property type="entry name" value="HMA_1"/>
    <property type="match status" value="1"/>
</dbReference>
<dbReference type="EMBL" id="JACEGD010000062">
    <property type="protein sequence ID" value="MBH5391910.1"/>
    <property type="molecule type" value="Genomic_DNA"/>
</dbReference>
<dbReference type="Pfam" id="PF00702">
    <property type="entry name" value="Hydrolase"/>
    <property type="match status" value="1"/>
</dbReference>
<dbReference type="PRINTS" id="PR00119">
    <property type="entry name" value="CATATPASE"/>
</dbReference>
<dbReference type="InterPro" id="IPR027256">
    <property type="entry name" value="P-typ_ATPase_IB"/>
</dbReference>
<dbReference type="InterPro" id="IPR023298">
    <property type="entry name" value="ATPase_P-typ_TM_dom_sf"/>
</dbReference>
<evidence type="ECO:0000256" key="8">
    <source>
        <dbReference type="RuleBase" id="RU362081"/>
    </source>
</evidence>
<dbReference type="PROSITE" id="PS50846">
    <property type="entry name" value="HMA_2"/>
    <property type="match status" value="1"/>
</dbReference>
<dbReference type="NCBIfam" id="TIGR01494">
    <property type="entry name" value="ATPase_P-type"/>
    <property type="match status" value="1"/>
</dbReference>
<dbReference type="Gene3D" id="3.30.70.100">
    <property type="match status" value="1"/>
</dbReference>
<comment type="subcellular location">
    <subcellularLocation>
        <location evidence="8">Cell membrane</location>
    </subcellularLocation>
    <subcellularLocation>
        <location evidence="1">Membrane</location>
    </subcellularLocation>
</comment>
<dbReference type="InterPro" id="IPR018303">
    <property type="entry name" value="ATPase_P-typ_P_site"/>
</dbReference>
<dbReference type="RefSeq" id="WP_197969493.1">
    <property type="nucleotide sequence ID" value="NZ_JACEGD010000062.1"/>
</dbReference>
<dbReference type="Gene3D" id="3.40.50.1000">
    <property type="entry name" value="HAD superfamily/HAD-like"/>
    <property type="match status" value="1"/>
</dbReference>
<evidence type="ECO:0000313" key="10">
    <source>
        <dbReference type="EMBL" id="MBH5391910.1"/>
    </source>
</evidence>
<gene>
    <name evidence="10" type="ORF">H1B27_37470</name>
</gene>
<dbReference type="SUPFAM" id="SSF81653">
    <property type="entry name" value="Calcium ATPase, transduction domain A"/>
    <property type="match status" value="1"/>
</dbReference>
<dbReference type="CDD" id="cd00371">
    <property type="entry name" value="HMA"/>
    <property type="match status" value="1"/>
</dbReference>
<dbReference type="NCBIfam" id="TIGR01525">
    <property type="entry name" value="ATPase-IB_hvy"/>
    <property type="match status" value="1"/>
</dbReference>
<dbReference type="InterPro" id="IPR023299">
    <property type="entry name" value="ATPase_P-typ_cyto_dom_N"/>
</dbReference>
<feature type="transmembrane region" description="Helical" evidence="8">
    <location>
        <begin position="383"/>
        <end position="405"/>
    </location>
</feature>
<evidence type="ECO:0000256" key="2">
    <source>
        <dbReference type="ARBA" id="ARBA00006024"/>
    </source>
</evidence>
<keyword evidence="6 8" id="KW-1133">Transmembrane helix</keyword>
<keyword evidence="8" id="KW-0067">ATP-binding</keyword>
<dbReference type="SUPFAM" id="SSF81665">
    <property type="entry name" value="Calcium ATPase, transmembrane domain M"/>
    <property type="match status" value="1"/>
</dbReference>
<dbReference type="InterPro" id="IPR006121">
    <property type="entry name" value="HMA_dom"/>
</dbReference>
<keyword evidence="5" id="KW-1278">Translocase</keyword>
<evidence type="ECO:0000256" key="7">
    <source>
        <dbReference type="ARBA" id="ARBA00023136"/>
    </source>
</evidence>
<feature type="domain" description="HMA" evidence="9">
    <location>
        <begin position="19"/>
        <end position="85"/>
    </location>
</feature>
<dbReference type="PANTHER" id="PTHR46594">
    <property type="entry name" value="P-TYPE CATION-TRANSPORTING ATPASE"/>
    <property type="match status" value="1"/>
</dbReference>
<keyword evidence="8" id="KW-1003">Cell membrane</keyword>
<dbReference type="Pfam" id="PF00122">
    <property type="entry name" value="E1-E2_ATPase"/>
    <property type="match status" value="1"/>
</dbReference>
<keyword evidence="4 8" id="KW-0479">Metal-binding</keyword>
<comment type="caution">
    <text evidence="10">The sequence shown here is derived from an EMBL/GenBank/DDBJ whole genome shotgun (WGS) entry which is preliminary data.</text>
</comment>
<evidence type="ECO:0000256" key="1">
    <source>
        <dbReference type="ARBA" id="ARBA00004370"/>
    </source>
</evidence>
<dbReference type="InterPro" id="IPR001757">
    <property type="entry name" value="P_typ_ATPase"/>
</dbReference>
<feature type="transmembrane region" description="Helical" evidence="8">
    <location>
        <begin position="356"/>
        <end position="377"/>
    </location>
</feature>
<keyword evidence="11" id="KW-1185">Reference proteome</keyword>
<keyword evidence="7 8" id="KW-0472">Membrane</keyword>
<dbReference type="SUPFAM" id="SSF55008">
    <property type="entry name" value="HMA, heavy metal-associated domain"/>
    <property type="match status" value="1"/>
</dbReference>
<dbReference type="PANTHER" id="PTHR46594:SF4">
    <property type="entry name" value="P-TYPE CATION-TRANSPORTING ATPASE"/>
    <property type="match status" value="1"/>
</dbReference>
<evidence type="ECO:0000256" key="6">
    <source>
        <dbReference type="ARBA" id="ARBA00022989"/>
    </source>
</evidence>
<evidence type="ECO:0000256" key="4">
    <source>
        <dbReference type="ARBA" id="ARBA00022723"/>
    </source>
</evidence>
<organism evidence="10 11">
    <name type="scientific">Bradyrhizobium diversitatis</name>
    <dbReference type="NCBI Taxonomy" id="2755406"/>
    <lineage>
        <taxon>Bacteria</taxon>
        <taxon>Pseudomonadati</taxon>
        <taxon>Pseudomonadota</taxon>
        <taxon>Alphaproteobacteria</taxon>
        <taxon>Hyphomicrobiales</taxon>
        <taxon>Nitrobacteraceae</taxon>
        <taxon>Bradyrhizobium</taxon>
    </lineage>
</organism>
<accession>A0ABS0PF29</accession>
<keyword evidence="3 8" id="KW-0812">Transmembrane</keyword>
<dbReference type="Gene3D" id="3.40.1110.10">
    <property type="entry name" value="Calcium-transporting ATPase, cytoplasmic domain N"/>
    <property type="match status" value="1"/>
</dbReference>
<sequence length="729" mass="77275">MQSTIDFSHFLKKSGPDHLRLDLAVDGICCAGCMAKIECNLSQIPDVTLARVNLTDRRLALEWKAGAVDPALFVVRLAELGYKAHPFEPARAETREADLAGALLRRLGVAAFAAMNVMMLSVPVWSGNLSDMLGEQRDFFHWLSALIVLPAAAYSAQPFFASACAALRARRVNMDVPISIGIVLALTMSLFETAAHAEHAYFDAAIMLIAFLLAGRYLDQNMRRRTRAFAGNLAALKAETATKFITDEEIRTVPVAAIHPGDIVLLRPGERSAVDGAVLSGRSEIDQSLITGETRPATAVAGSAVYAGTLVRSGALRVRVSAASEATLLSEISRLLENALQSRSRYLRLAERASRLYAPLVHATALLTMIGWLIAGATLHDAIVIAIAVLIITCPCALGLAIPAVQTVASGALFGSGVLLNAGEAIERIAEVDRVIFDKTGTLTLPELDVANAASIPADVFDLAGRLALSSRHPVAAAVARAAGAKAPLPGIAEVPGQGVSGVVDGVDIRLGRPSWCGADEPANRILQNDPEASVVAFRHGLMRHVFAVRQRIRPDAANTVSALQRMGLTVEMLSGDREPAVRAAAEALGIFQWRADVTPVDKIARIDELARHSHKVLMVGDGLNDAPALAGAHASMSPVTATHLSQSVAHAVFLGERLAPVQAAIAVSRQAVRLMRQNLWLAVIYNALAVPLAMAGLVTPLIAAAAMSGSSLLVMLNALRARRQREPA</sequence>
<evidence type="ECO:0000256" key="3">
    <source>
        <dbReference type="ARBA" id="ARBA00022692"/>
    </source>
</evidence>
<feature type="transmembrane region" description="Helical" evidence="8">
    <location>
        <begin position="139"/>
        <end position="160"/>
    </location>
</feature>
<feature type="transmembrane region" description="Helical" evidence="8">
    <location>
        <begin position="200"/>
        <end position="218"/>
    </location>
</feature>
<dbReference type="Gene3D" id="2.70.150.10">
    <property type="entry name" value="Calcium-transporting ATPase, cytoplasmic transduction domain A"/>
    <property type="match status" value="1"/>
</dbReference>
<dbReference type="InterPro" id="IPR023214">
    <property type="entry name" value="HAD_sf"/>
</dbReference>
<dbReference type="InterPro" id="IPR036163">
    <property type="entry name" value="HMA_dom_sf"/>
</dbReference>
<dbReference type="NCBIfam" id="TIGR01511">
    <property type="entry name" value="ATPase-IB1_Cu"/>
    <property type="match status" value="1"/>
</dbReference>
<keyword evidence="8" id="KW-0547">Nucleotide-binding</keyword>
<dbReference type="InterPro" id="IPR036412">
    <property type="entry name" value="HAD-like_sf"/>
</dbReference>
<feature type="transmembrane region" description="Helical" evidence="8">
    <location>
        <begin position="679"/>
        <end position="696"/>
    </location>
</feature>
<dbReference type="InterPro" id="IPR008250">
    <property type="entry name" value="ATPase_P-typ_transduc_dom_A_sf"/>
</dbReference>
<dbReference type="InterPro" id="IPR017969">
    <property type="entry name" value="Heavy-metal-associated_CS"/>
</dbReference>
<feature type="transmembrane region" description="Helical" evidence="8">
    <location>
        <begin position="172"/>
        <end position="194"/>
    </location>
</feature>
<evidence type="ECO:0000256" key="5">
    <source>
        <dbReference type="ARBA" id="ARBA00022967"/>
    </source>
</evidence>
<comment type="similarity">
    <text evidence="2 8">Belongs to the cation transport ATPase (P-type) (TC 3.A.3) family. Type IB subfamily.</text>
</comment>
<protein>
    <submittedName>
        <fullName evidence="10">Heavy metal translocating P-type ATPase</fullName>
    </submittedName>
</protein>
<proteinExistence type="inferred from homology"/>
<feature type="transmembrane region" description="Helical" evidence="8">
    <location>
        <begin position="702"/>
        <end position="720"/>
    </location>
</feature>
<evidence type="ECO:0000259" key="9">
    <source>
        <dbReference type="PROSITE" id="PS50846"/>
    </source>
</evidence>
<name>A0ABS0PF29_9BRAD</name>
<dbReference type="PROSITE" id="PS00154">
    <property type="entry name" value="ATPASE_E1_E2"/>
    <property type="match status" value="1"/>
</dbReference>
<dbReference type="SUPFAM" id="SSF56784">
    <property type="entry name" value="HAD-like"/>
    <property type="match status" value="1"/>
</dbReference>
<dbReference type="InterPro" id="IPR059000">
    <property type="entry name" value="ATPase_P-type_domA"/>
</dbReference>
<dbReference type="Proteomes" id="UP001194539">
    <property type="component" value="Unassembled WGS sequence"/>
</dbReference>
<reference evidence="10 11" key="1">
    <citation type="submission" date="2020-07" db="EMBL/GenBank/DDBJ databases">
        <title>Bradyrhizobium diversity isolated from nodules of indigenous legumes of Western Australia.</title>
        <authorList>
            <person name="Klepa M.S."/>
        </authorList>
    </citation>
    <scope>NUCLEOTIDE SEQUENCE [LARGE SCALE GENOMIC DNA]</scope>
    <source>
        <strain evidence="10 11">CNPSo 4019</strain>
    </source>
</reference>
<feature type="transmembrane region" description="Helical" evidence="8">
    <location>
        <begin position="107"/>
        <end position="127"/>
    </location>
</feature>